<keyword evidence="3" id="KW-1185">Reference proteome</keyword>
<dbReference type="OrthoDB" id="8419611at2"/>
<reference evidence="2 3" key="1">
    <citation type="submission" date="2017-08" db="EMBL/GenBank/DDBJ databases">
        <title>Mesorhizobium wenxinae sp. nov., a novel rhizobial species isolated from root nodules of chickpea (Cicer arietinum L.).</title>
        <authorList>
            <person name="Zhang J."/>
        </authorList>
    </citation>
    <scope>NUCLEOTIDE SEQUENCE [LARGE SCALE GENOMIC DNA]</scope>
    <source>
        <strain evidence="2 3">SDW018</strain>
    </source>
</reference>
<dbReference type="EMBL" id="NPKJ01000060">
    <property type="protein sequence ID" value="PAQ07045.1"/>
    <property type="molecule type" value="Genomic_DNA"/>
</dbReference>
<comment type="caution">
    <text evidence="2">The sequence shown here is derived from an EMBL/GenBank/DDBJ whole genome shotgun (WGS) entry which is preliminary data.</text>
</comment>
<evidence type="ECO:0000313" key="3">
    <source>
        <dbReference type="Proteomes" id="UP000216442"/>
    </source>
</evidence>
<dbReference type="Proteomes" id="UP000216442">
    <property type="component" value="Unassembled WGS sequence"/>
</dbReference>
<protein>
    <recommendedName>
        <fullName evidence="4">HMA domain-containing protein</fullName>
    </recommendedName>
</protein>
<feature type="compositionally biased region" description="Polar residues" evidence="1">
    <location>
        <begin position="188"/>
        <end position="198"/>
    </location>
</feature>
<organism evidence="2 3">
    <name type="scientific">Mesorhizobium temperatum</name>
    <dbReference type="NCBI Taxonomy" id="241416"/>
    <lineage>
        <taxon>Bacteria</taxon>
        <taxon>Pseudomonadati</taxon>
        <taxon>Pseudomonadota</taxon>
        <taxon>Alphaproteobacteria</taxon>
        <taxon>Hyphomicrobiales</taxon>
        <taxon>Phyllobacteriaceae</taxon>
        <taxon>Mesorhizobium</taxon>
    </lineage>
</organism>
<gene>
    <name evidence="2" type="ORF">CIT26_21695</name>
</gene>
<evidence type="ECO:0000313" key="2">
    <source>
        <dbReference type="EMBL" id="PAQ07045.1"/>
    </source>
</evidence>
<accession>A0A271LI45</accession>
<feature type="region of interest" description="Disordered" evidence="1">
    <location>
        <begin position="78"/>
        <end position="104"/>
    </location>
</feature>
<sequence length="207" mass="22548">MLPKATVEHTMSGRLRVKVSDFRGDISYFRSAIEKLSNYPEIAGLRANPMTGSFIIEHKTDLPSIRKIAADGEVFDLQETFSPPPRRGPPAPSRNKADDRNPALEGGRATVVGLLGLAAYRATRGHGLGPATENFWNAFGALRILKNPFIALVFGGLGILQLTRGRWAGSASSLLFYAFVVRQLSGSSPEMQAPANRTNRIRRPSSD</sequence>
<proteinExistence type="predicted"/>
<evidence type="ECO:0008006" key="4">
    <source>
        <dbReference type="Google" id="ProtNLM"/>
    </source>
</evidence>
<dbReference type="RefSeq" id="WP_095494481.1">
    <property type="nucleotide sequence ID" value="NZ_NPKJ01000060.1"/>
</dbReference>
<evidence type="ECO:0000256" key="1">
    <source>
        <dbReference type="SAM" id="MobiDB-lite"/>
    </source>
</evidence>
<name>A0A271LI45_9HYPH</name>
<dbReference type="AlphaFoldDB" id="A0A271LI45"/>
<feature type="region of interest" description="Disordered" evidence="1">
    <location>
        <begin position="188"/>
        <end position="207"/>
    </location>
</feature>
<feature type="compositionally biased region" description="Pro residues" evidence="1">
    <location>
        <begin position="82"/>
        <end position="92"/>
    </location>
</feature>